<comment type="caution">
    <text evidence="1">The sequence shown here is derived from an EMBL/GenBank/DDBJ whole genome shotgun (WGS) entry which is preliminary data.</text>
</comment>
<name>A0A015MZP6_RHIIW</name>
<dbReference type="Proteomes" id="UP000022910">
    <property type="component" value="Unassembled WGS sequence"/>
</dbReference>
<sequence length="199" mass="23476">MVNRIWCETVIPILWRNPWCYSINYKKNSLYSIITAYLSDDIKELLTKRGILILGQSLAFDYLSFCKNINIKVIDDIISIGSSLEYNRFFLQEEIYSLLVKKCPEIKYLNICGTYEIVYLPEAKVRLESLCELTCDTLIDSRYFYRLAHICQQIQRIIIINKNLKANQGTIKLIEFQKNLKYFKWVDEIDEDSIIIGND</sequence>
<dbReference type="EMBL" id="JEMT01015709">
    <property type="protein sequence ID" value="EXX72258.1"/>
    <property type="molecule type" value="Genomic_DNA"/>
</dbReference>
<reference evidence="1 2" key="1">
    <citation type="submission" date="2014-02" db="EMBL/GenBank/DDBJ databases">
        <title>Single nucleus genome sequencing reveals high similarity among nuclei of an endomycorrhizal fungus.</title>
        <authorList>
            <person name="Lin K."/>
            <person name="Geurts R."/>
            <person name="Zhang Z."/>
            <person name="Limpens E."/>
            <person name="Saunders D.G."/>
            <person name="Mu D."/>
            <person name="Pang E."/>
            <person name="Cao H."/>
            <person name="Cha H."/>
            <person name="Lin T."/>
            <person name="Zhou Q."/>
            <person name="Shang Y."/>
            <person name="Li Y."/>
            <person name="Ivanov S."/>
            <person name="Sharma T."/>
            <person name="Velzen R.V."/>
            <person name="Ruijter N.D."/>
            <person name="Aanen D.K."/>
            <person name="Win J."/>
            <person name="Kamoun S."/>
            <person name="Bisseling T."/>
            <person name="Huang S."/>
        </authorList>
    </citation>
    <scope>NUCLEOTIDE SEQUENCE [LARGE SCALE GENOMIC DNA]</scope>
    <source>
        <strain evidence="2">DAOM197198w</strain>
    </source>
</reference>
<dbReference type="HOGENOM" id="CLU_028913_5_0_1"/>
<proteinExistence type="predicted"/>
<keyword evidence="2" id="KW-1185">Reference proteome</keyword>
<gene>
    <name evidence="1" type="ORF">RirG_071010</name>
</gene>
<evidence type="ECO:0000313" key="2">
    <source>
        <dbReference type="Proteomes" id="UP000022910"/>
    </source>
</evidence>
<evidence type="ECO:0000313" key="1">
    <source>
        <dbReference type="EMBL" id="EXX72258.1"/>
    </source>
</evidence>
<dbReference type="AlphaFoldDB" id="A0A015MZP6"/>
<protein>
    <submittedName>
        <fullName evidence="1">Uncharacterized protein</fullName>
    </submittedName>
</protein>
<organism evidence="1 2">
    <name type="scientific">Rhizophagus irregularis (strain DAOM 197198w)</name>
    <name type="common">Glomus intraradices</name>
    <dbReference type="NCBI Taxonomy" id="1432141"/>
    <lineage>
        <taxon>Eukaryota</taxon>
        <taxon>Fungi</taxon>
        <taxon>Fungi incertae sedis</taxon>
        <taxon>Mucoromycota</taxon>
        <taxon>Glomeromycotina</taxon>
        <taxon>Glomeromycetes</taxon>
        <taxon>Glomerales</taxon>
        <taxon>Glomeraceae</taxon>
        <taxon>Rhizophagus</taxon>
    </lineage>
</organism>
<accession>A0A015MZP6</accession>